<comment type="subcellular location">
    <subcellularLocation>
        <location evidence="1">Periplasm</location>
    </subcellularLocation>
</comment>
<keyword evidence="4 7" id="KW-0732">Signal</keyword>
<gene>
    <name evidence="9" type="ORF">EDD53_0990</name>
</gene>
<dbReference type="Proteomes" id="UP000269689">
    <property type="component" value="Unassembled WGS sequence"/>
</dbReference>
<evidence type="ECO:0000256" key="2">
    <source>
        <dbReference type="ARBA" id="ARBA00005182"/>
    </source>
</evidence>
<keyword evidence="9" id="KW-0378">Hydrolase</keyword>
<evidence type="ECO:0000313" key="9">
    <source>
        <dbReference type="EMBL" id="RPE71860.1"/>
    </source>
</evidence>
<dbReference type="GO" id="GO:0016740">
    <property type="term" value="F:transferase activity"/>
    <property type="evidence" value="ECO:0007669"/>
    <property type="project" value="UniProtKB-KW"/>
</dbReference>
<dbReference type="InterPro" id="IPR031811">
    <property type="entry name" value="ALGX/ALGJ_SGNH-like"/>
</dbReference>
<evidence type="ECO:0000259" key="8">
    <source>
        <dbReference type="Pfam" id="PF16822"/>
    </source>
</evidence>
<dbReference type="GO" id="GO:0042597">
    <property type="term" value="C:periplasmic space"/>
    <property type="evidence" value="ECO:0007669"/>
    <property type="project" value="UniProtKB-SubCell"/>
</dbReference>
<dbReference type="OrthoDB" id="5657087at2"/>
<protein>
    <submittedName>
        <fullName evidence="9">Acetyltransferase AlgX (SGNH hydrolase-like protein)</fullName>
    </submittedName>
</protein>
<feature type="chain" id="PRO_5018228101" evidence="7">
    <location>
        <begin position="21"/>
        <end position="441"/>
    </location>
</feature>
<evidence type="ECO:0000313" key="10">
    <source>
        <dbReference type="Proteomes" id="UP000269689"/>
    </source>
</evidence>
<dbReference type="AlphaFoldDB" id="A0A3N4VDC2"/>
<comment type="caution">
    <text evidence="9">The sequence shown here is derived from an EMBL/GenBank/DDBJ whole genome shotgun (WGS) entry which is preliminary data.</text>
</comment>
<dbReference type="UniPathway" id="UPA00286"/>
<sequence length="441" mass="48724">MIKNSLVFLSFIFAASPVLAQDCPIGSSALQGPTVYDNMMYDPDTKWIVPSSDVNLRGYDVDNFFLIALINREIERRGGRLAVVFPPKRGLFIPDEVYTKARDILEGSPKQDLLEEYNSIIKQLEDTGAIVPQTYSAFSNLQQPYFQADHHWKPEAAAAAALAVWDALADVGILRIPLDDGGYVFGPQSREYKAGSYARVFNDECRTKIFDESYVYSSTYKTAARNLDQADSLFGDASDENFDVTLLGTSFSAESSNFQFYGALSYFLQAPVENIAVAGGAIDASFEILQTQSELLDANLVVWEIAPNHFPIVSHKLRSATATVLGGCNTSSSIQTISTQSDGWSDWLSVDKQSALVELDTQEYFSGQILVEAGFGEAVESVIIEKSERTPKEDRTSVWKTFVGKFDADGDITLPDSIRLKIVDATQDYEISVAHCQMENI</sequence>
<reference evidence="9 10" key="1">
    <citation type="submission" date="2018-11" db="EMBL/GenBank/DDBJ databases">
        <title>Genomic Encyclopedia of Type Strains, Phase IV (KMG-IV): sequencing the most valuable type-strain genomes for metagenomic binning, comparative biology and taxonomic classification.</title>
        <authorList>
            <person name="Goeker M."/>
        </authorList>
    </citation>
    <scope>NUCLEOTIDE SEQUENCE [LARGE SCALE GENOMIC DNA]</scope>
    <source>
        <strain evidence="9 10">DSM 104731</strain>
    </source>
</reference>
<proteinExistence type="predicted"/>
<dbReference type="GO" id="GO:0016787">
    <property type="term" value="F:hydrolase activity"/>
    <property type="evidence" value="ECO:0007669"/>
    <property type="project" value="UniProtKB-KW"/>
</dbReference>
<evidence type="ECO:0000256" key="1">
    <source>
        <dbReference type="ARBA" id="ARBA00004418"/>
    </source>
</evidence>
<dbReference type="RefSeq" id="WP_123792037.1">
    <property type="nucleotide sequence ID" value="NZ_RKQK01000001.1"/>
</dbReference>
<keyword evidence="3 9" id="KW-0808">Transferase</keyword>
<dbReference type="EMBL" id="RKQK01000001">
    <property type="protein sequence ID" value="RPE71860.1"/>
    <property type="molecule type" value="Genomic_DNA"/>
</dbReference>
<dbReference type="Pfam" id="PF16822">
    <property type="entry name" value="ALGX"/>
    <property type="match status" value="1"/>
</dbReference>
<feature type="signal peptide" evidence="7">
    <location>
        <begin position="1"/>
        <end position="20"/>
    </location>
</feature>
<name>A0A3N4VDC2_9RHOB</name>
<keyword evidence="6" id="KW-0016">Alginate biosynthesis</keyword>
<keyword evidence="5" id="KW-0574">Periplasm</keyword>
<evidence type="ECO:0000256" key="5">
    <source>
        <dbReference type="ARBA" id="ARBA00022764"/>
    </source>
</evidence>
<evidence type="ECO:0000256" key="3">
    <source>
        <dbReference type="ARBA" id="ARBA00022679"/>
    </source>
</evidence>
<dbReference type="GO" id="GO:0042121">
    <property type="term" value="P:alginic acid biosynthetic process"/>
    <property type="evidence" value="ECO:0007669"/>
    <property type="project" value="UniProtKB-UniPathway"/>
</dbReference>
<evidence type="ECO:0000256" key="4">
    <source>
        <dbReference type="ARBA" id="ARBA00022729"/>
    </source>
</evidence>
<comment type="pathway">
    <text evidence="2">Glycan biosynthesis; alginate biosynthesis.</text>
</comment>
<keyword evidence="10" id="KW-1185">Reference proteome</keyword>
<evidence type="ECO:0000256" key="6">
    <source>
        <dbReference type="ARBA" id="ARBA00022841"/>
    </source>
</evidence>
<organism evidence="9 10">
    <name type="scientific">Pacificibacter maritimus</name>
    <dbReference type="NCBI Taxonomy" id="762213"/>
    <lineage>
        <taxon>Bacteria</taxon>
        <taxon>Pseudomonadati</taxon>
        <taxon>Pseudomonadota</taxon>
        <taxon>Alphaproteobacteria</taxon>
        <taxon>Rhodobacterales</taxon>
        <taxon>Roseobacteraceae</taxon>
        <taxon>Pacificibacter</taxon>
    </lineage>
</organism>
<accession>A0A3N4VDC2</accession>
<evidence type="ECO:0000256" key="7">
    <source>
        <dbReference type="SAM" id="SignalP"/>
    </source>
</evidence>
<feature type="domain" description="AlgX/AlgJ SGNH hydrolase-like" evidence="8">
    <location>
        <begin position="66"/>
        <end position="306"/>
    </location>
</feature>